<gene>
    <name evidence="3" type="ORF">H8699_03780</name>
</gene>
<proteinExistence type="predicted"/>
<dbReference type="InterPro" id="IPR036005">
    <property type="entry name" value="Creatinase/aminopeptidase-like"/>
</dbReference>
<feature type="domain" description="Peptidase M24" evidence="1">
    <location>
        <begin position="157"/>
        <end position="387"/>
    </location>
</feature>
<dbReference type="InterPro" id="IPR000994">
    <property type="entry name" value="Pept_M24"/>
</dbReference>
<dbReference type="PANTHER" id="PTHR46112:SF2">
    <property type="entry name" value="XAA-PRO AMINOPEPTIDASE P-RELATED"/>
    <property type="match status" value="1"/>
</dbReference>
<dbReference type="Pfam" id="PF01321">
    <property type="entry name" value="Creatinase_N"/>
    <property type="match status" value="1"/>
</dbReference>
<dbReference type="RefSeq" id="WP_249284546.1">
    <property type="nucleotide sequence ID" value="NZ_JACRSO010000001.1"/>
</dbReference>
<dbReference type="SUPFAM" id="SSF55920">
    <property type="entry name" value="Creatinase/aminopeptidase"/>
    <property type="match status" value="1"/>
</dbReference>
<dbReference type="Gene3D" id="3.90.230.10">
    <property type="entry name" value="Creatinase/methionine aminopeptidase superfamily"/>
    <property type="match status" value="1"/>
</dbReference>
<dbReference type="PANTHER" id="PTHR46112">
    <property type="entry name" value="AMINOPEPTIDASE"/>
    <property type="match status" value="1"/>
</dbReference>
<dbReference type="SUPFAM" id="SSF53092">
    <property type="entry name" value="Creatinase/prolidase N-terminal domain"/>
    <property type="match status" value="1"/>
</dbReference>
<dbReference type="GO" id="GO:0004177">
    <property type="term" value="F:aminopeptidase activity"/>
    <property type="evidence" value="ECO:0007669"/>
    <property type="project" value="UniProtKB-KW"/>
</dbReference>
<dbReference type="InterPro" id="IPR050659">
    <property type="entry name" value="Peptidase_M24B"/>
</dbReference>
<dbReference type="CDD" id="cd01066">
    <property type="entry name" value="APP_MetAP"/>
    <property type="match status" value="1"/>
</dbReference>
<dbReference type="Pfam" id="PF00557">
    <property type="entry name" value="Peptidase_M24"/>
    <property type="match status" value="1"/>
</dbReference>
<dbReference type="Gene3D" id="3.40.350.10">
    <property type="entry name" value="Creatinase/prolidase N-terminal domain"/>
    <property type="match status" value="1"/>
</dbReference>
<comment type="caution">
    <text evidence="3">The sequence shown here is derived from an EMBL/GenBank/DDBJ whole genome shotgun (WGS) entry which is preliminary data.</text>
</comment>
<dbReference type="InterPro" id="IPR000587">
    <property type="entry name" value="Creatinase_N"/>
</dbReference>
<keyword evidence="4" id="KW-1185">Reference proteome</keyword>
<dbReference type="AlphaFoldDB" id="A0A926HI97"/>
<accession>A0A926HI97</accession>
<dbReference type="EMBL" id="JACRSO010000001">
    <property type="protein sequence ID" value="MBC8528557.1"/>
    <property type="molecule type" value="Genomic_DNA"/>
</dbReference>
<keyword evidence="3" id="KW-0645">Protease</keyword>
<evidence type="ECO:0000313" key="3">
    <source>
        <dbReference type="EMBL" id="MBC8528557.1"/>
    </source>
</evidence>
<keyword evidence="3" id="KW-0378">Hydrolase</keyword>
<dbReference type="Proteomes" id="UP000654279">
    <property type="component" value="Unassembled WGS sequence"/>
</dbReference>
<reference evidence="3" key="1">
    <citation type="submission" date="2020-08" db="EMBL/GenBank/DDBJ databases">
        <title>Genome public.</title>
        <authorList>
            <person name="Liu C."/>
            <person name="Sun Q."/>
        </authorList>
    </citation>
    <scope>NUCLEOTIDE SEQUENCE</scope>
    <source>
        <strain evidence="3">NSJ-44</strain>
    </source>
</reference>
<evidence type="ECO:0000259" key="2">
    <source>
        <dbReference type="Pfam" id="PF01321"/>
    </source>
</evidence>
<organism evidence="3 4">
    <name type="scientific">Luoshenia tenuis</name>
    <dbReference type="NCBI Taxonomy" id="2763654"/>
    <lineage>
        <taxon>Bacteria</taxon>
        <taxon>Bacillati</taxon>
        <taxon>Bacillota</taxon>
        <taxon>Clostridia</taxon>
        <taxon>Christensenellales</taxon>
        <taxon>Christensenellaceae</taxon>
        <taxon>Luoshenia</taxon>
    </lineage>
</organism>
<evidence type="ECO:0000259" key="1">
    <source>
        <dbReference type="Pfam" id="PF00557"/>
    </source>
</evidence>
<keyword evidence="3" id="KW-0031">Aminopeptidase</keyword>
<evidence type="ECO:0000313" key="4">
    <source>
        <dbReference type="Proteomes" id="UP000654279"/>
    </source>
</evidence>
<feature type="domain" description="Creatinase N-terminal" evidence="2">
    <location>
        <begin position="27"/>
        <end position="148"/>
    </location>
</feature>
<protein>
    <submittedName>
        <fullName evidence="3">Aminopeptidase P family protein</fullName>
    </submittedName>
</protein>
<dbReference type="InterPro" id="IPR029149">
    <property type="entry name" value="Creatin/AminoP/Spt16_N"/>
</dbReference>
<sequence length="404" mass="44058">MTRIKNVDLDYTGDWTEALIQGDFAKRIERVRAQLKRMDAQAALCTANPNLLYLTGGICDGFYYLPVEGEPVFFVRRGEPEVPVGQVVRVRKPEQIPSWLQGEGMPLPDRLALEDEDISQALYARLAGAFPKAQALPGSRALRLARSVKTPLELSLIAQGCQIQSEIIAGAAELYREGMTDWDFACAVEYACRREGHLGVFRTFGERMEAHMGTLLAGDNAAAVSPYDFALGGAGRHPSLPVGQCGAPILDGQTVMVDFSANYNGYLGDITRVFAKGVLPKEAYALHELSLQIQRELALMGKPGACCAALYERALEIAREGGAQRCFMGLERQARFVGHGLGIQINELPVIAQTDTALERGMVIALEPKFIVPGVGAVGTENTYVVMEEGMRLLTRCPQDILPL</sequence>
<name>A0A926HI97_9FIRM</name>